<evidence type="ECO:0000256" key="1">
    <source>
        <dbReference type="ARBA" id="ARBA00010541"/>
    </source>
</evidence>
<reference evidence="11 12" key="1">
    <citation type="submission" date="2018-09" db="EMBL/GenBank/DDBJ databases">
        <authorList>
            <person name="Wang Z."/>
        </authorList>
    </citation>
    <scope>NUCLEOTIDE SEQUENCE [LARGE SCALE GENOMIC DNA]</scope>
    <source>
        <strain evidence="11 12">ALS 81</strain>
    </source>
</reference>
<evidence type="ECO:0000256" key="8">
    <source>
        <dbReference type="PIRSR" id="PIRSR611782-2"/>
    </source>
</evidence>
<dbReference type="InterPro" id="IPR001478">
    <property type="entry name" value="PDZ"/>
</dbReference>
<feature type="signal peptide" evidence="9">
    <location>
        <begin position="1"/>
        <end position="25"/>
    </location>
</feature>
<dbReference type="InterPro" id="IPR036034">
    <property type="entry name" value="PDZ_sf"/>
</dbReference>
<dbReference type="PANTHER" id="PTHR22939:SF129">
    <property type="entry name" value="SERINE PROTEASE HTRA2, MITOCHONDRIAL"/>
    <property type="match status" value="1"/>
</dbReference>
<dbReference type="SUPFAM" id="SSF50494">
    <property type="entry name" value="Trypsin-like serine proteases"/>
    <property type="match status" value="1"/>
</dbReference>
<dbReference type="PRINTS" id="PR00834">
    <property type="entry name" value="PROTEASES2C"/>
</dbReference>
<dbReference type="Gene3D" id="2.30.42.10">
    <property type="match status" value="2"/>
</dbReference>
<keyword evidence="5" id="KW-0378">Hydrolase</keyword>
<feature type="domain" description="PDZ" evidence="10">
    <location>
        <begin position="355"/>
        <end position="444"/>
    </location>
</feature>
<dbReference type="Pfam" id="PF13365">
    <property type="entry name" value="Trypsin_2"/>
    <property type="match status" value="1"/>
</dbReference>
<evidence type="ECO:0000256" key="9">
    <source>
        <dbReference type="SAM" id="SignalP"/>
    </source>
</evidence>
<dbReference type="CDD" id="cd10839">
    <property type="entry name" value="cpPDZ1_DegP-like"/>
    <property type="match status" value="1"/>
</dbReference>
<evidence type="ECO:0000256" key="3">
    <source>
        <dbReference type="ARBA" id="ARBA00022729"/>
    </source>
</evidence>
<dbReference type="Pfam" id="PF13180">
    <property type="entry name" value="PDZ_2"/>
    <property type="match status" value="1"/>
</dbReference>
<evidence type="ECO:0000256" key="4">
    <source>
        <dbReference type="ARBA" id="ARBA00022737"/>
    </source>
</evidence>
<feature type="domain" description="PDZ" evidence="10">
    <location>
        <begin position="258"/>
        <end position="349"/>
    </location>
</feature>
<feature type="binding site" evidence="8">
    <location>
        <begin position="230"/>
        <end position="234"/>
    </location>
    <ligand>
        <name>substrate</name>
    </ligand>
</feature>
<dbReference type="Proteomes" id="UP000286482">
    <property type="component" value="Unassembled WGS sequence"/>
</dbReference>
<dbReference type="RefSeq" id="WP_120355993.1">
    <property type="nucleotide sequence ID" value="NZ_RAQO01000008.1"/>
</dbReference>
<dbReference type="InterPro" id="IPR011782">
    <property type="entry name" value="Pept_S1C_Do"/>
</dbReference>
<evidence type="ECO:0000313" key="12">
    <source>
        <dbReference type="Proteomes" id="UP000286482"/>
    </source>
</evidence>
<dbReference type="InterPro" id="IPR009003">
    <property type="entry name" value="Peptidase_S1_PA"/>
</dbReference>
<feature type="active site" description="Charge relay system" evidence="7">
    <location>
        <position position="110"/>
    </location>
</feature>
<evidence type="ECO:0000256" key="2">
    <source>
        <dbReference type="ARBA" id="ARBA00022670"/>
    </source>
</evidence>
<keyword evidence="4" id="KW-0677">Repeat</keyword>
<dbReference type="GO" id="GO:0004252">
    <property type="term" value="F:serine-type endopeptidase activity"/>
    <property type="evidence" value="ECO:0007669"/>
    <property type="project" value="InterPro"/>
</dbReference>
<keyword evidence="6" id="KW-0720">Serine protease</keyword>
<dbReference type="NCBIfam" id="TIGR02037">
    <property type="entry name" value="degP_htrA_DO"/>
    <property type="match status" value="1"/>
</dbReference>
<dbReference type="FunFam" id="2.30.42.10:FF:000037">
    <property type="entry name" value="Periplasmic serine endoprotease DegP-like"/>
    <property type="match status" value="1"/>
</dbReference>
<proteinExistence type="inferred from homology"/>
<feature type="active site" description="Charge relay system" evidence="7">
    <location>
        <position position="214"/>
    </location>
</feature>
<dbReference type="AlphaFoldDB" id="A0A420E9A2"/>
<gene>
    <name evidence="11" type="ORF">DBZ36_16210</name>
</gene>
<dbReference type="Gene3D" id="2.40.10.120">
    <property type="match status" value="1"/>
</dbReference>
<dbReference type="FunFam" id="2.40.10.120:FF:000001">
    <property type="entry name" value="Periplasmic serine endoprotease DegP-like"/>
    <property type="match status" value="1"/>
</dbReference>
<keyword evidence="3 9" id="KW-0732">Signal</keyword>
<feature type="binding site" evidence="8">
    <location>
        <position position="110"/>
    </location>
    <ligand>
        <name>substrate</name>
    </ligand>
</feature>
<evidence type="ECO:0000313" key="11">
    <source>
        <dbReference type="EMBL" id="RKF15908.1"/>
    </source>
</evidence>
<dbReference type="Pfam" id="PF00595">
    <property type="entry name" value="PDZ"/>
    <property type="match status" value="1"/>
</dbReference>
<keyword evidence="12" id="KW-1185">Reference proteome</keyword>
<dbReference type="PANTHER" id="PTHR22939">
    <property type="entry name" value="SERINE PROTEASE FAMILY S1C HTRA-RELATED"/>
    <property type="match status" value="1"/>
</dbReference>
<dbReference type="EMBL" id="RAQO01000008">
    <property type="protein sequence ID" value="RKF15908.1"/>
    <property type="molecule type" value="Genomic_DNA"/>
</dbReference>
<feature type="binding site" evidence="8">
    <location>
        <begin position="212"/>
        <end position="214"/>
    </location>
    <ligand>
        <name>substrate</name>
    </ligand>
</feature>
<protein>
    <submittedName>
        <fullName evidence="11">Do family serine endopeptidase</fullName>
    </submittedName>
</protein>
<feature type="active site" description="Charge relay system" evidence="7">
    <location>
        <position position="140"/>
    </location>
</feature>
<name>A0A420E9A2_9ALTE</name>
<feature type="binding site" evidence="8">
    <location>
        <position position="140"/>
    </location>
    <ligand>
        <name>substrate</name>
    </ligand>
</feature>
<dbReference type="PROSITE" id="PS50106">
    <property type="entry name" value="PDZ"/>
    <property type="match status" value="2"/>
</dbReference>
<keyword evidence="2" id="KW-0645">Protease</keyword>
<evidence type="ECO:0000256" key="6">
    <source>
        <dbReference type="ARBA" id="ARBA00022825"/>
    </source>
</evidence>
<feature type="chain" id="PRO_5038881153" evidence="9">
    <location>
        <begin position="26"/>
        <end position="452"/>
    </location>
</feature>
<dbReference type="OrthoDB" id="9758917at2"/>
<dbReference type="SUPFAM" id="SSF50156">
    <property type="entry name" value="PDZ domain-like"/>
    <property type="match status" value="2"/>
</dbReference>
<organism evidence="11 12">
    <name type="scientific">Alginatibacterium sediminis</name>
    <dbReference type="NCBI Taxonomy" id="2164068"/>
    <lineage>
        <taxon>Bacteria</taxon>
        <taxon>Pseudomonadati</taxon>
        <taxon>Pseudomonadota</taxon>
        <taxon>Gammaproteobacteria</taxon>
        <taxon>Alteromonadales</taxon>
        <taxon>Alteromonadaceae</taxon>
        <taxon>Alginatibacterium</taxon>
    </lineage>
</organism>
<evidence type="ECO:0000259" key="10">
    <source>
        <dbReference type="PROSITE" id="PS50106"/>
    </source>
</evidence>
<comment type="similarity">
    <text evidence="1">Belongs to the peptidase S1C family.</text>
</comment>
<evidence type="ECO:0000256" key="5">
    <source>
        <dbReference type="ARBA" id="ARBA00022801"/>
    </source>
</evidence>
<accession>A0A420E9A2</accession>
<dbReference type="FunFam" id="2.40.10.10:FF:000001">
    <property type="entry name" value="Periplasmic serine protease DegS"/>
    <property type="match status" value="1"/>
</dbReference>
<evidence type="ECO:0000256" key="7">
    <source>
        <dbReference type="PIRSR" id="PIRSR611782-1"/>
    </source>
</evidence>
<feature type="binding site" evidence="8">
    <location>
        <begin position="269"/>
        <end position="273"/>
    </location>
    <ligand>
        <name>substrate</name>
    </ligand>
</feature>
<dbReference type="SMART" id="SM00228">
    <property type="entry name" value="PDZ"/>
    <property type="match status" value="2"/>
</dbReference>
<dbReference type="InterPro" id="IPR001940">
    <property type="entry name" value="Peptidase_S1C"/>
</dbReference>
<sequence length="452" mass="47548">MSVWKHRLIATSFALTMGISSIAHAALPIAVNGDELPSLAPVLETVTPAVVSISVSGTKVSNQQIPEVFRYFFGPEGSPNGAGPQERPFQGLGSGVIIDANKGYVITNSHVIAEADEIIVSLNDGREYEAKVLGSDKETDIALVQIDAKDLHEVKFADSDQLRVGDFVVAIGNPFGLGQTVTSGIVSALGRSGLNIEKLENFIQTDAAINSGNSGGALINLRGELIGINTAIIAPGGGNIGIGFAIPSNMVQNLSEQIVEFGEIRRGVLGVMGGELNSELAEAFGIDSQNGAFVNEVMPDSAASEAGIQAGDIIVSVNAKKVNSFSELRAKIGTMGAGKTVQIGIMRDGKRQTLEVTLKRGDEQNVKAKVMHPALEGALLSAADKEPGVLVSKIERGSPADQNGLEEGDIIVGVNKTDVANLAELRSLFETEPNILALKIKRGDSYLYRILR</sequence>
<dbReference type="GO" id="GO:0006508">
    <property type="term" value="P:proteolysis"/>
    <property type="evidence" value="ECO:0007669"/>
    <property type="project" value="UniProtKB-KW"/>
</dbReference>
<comment type="caution">
    <text evidence="11">The sequence shown here is derived from an EMBL/GenBank/DDBJ whole genome shotgun (WGS) entry which is preliminary data.</text>
</comment>